<evidence type="ECO:0000256" key="7">
    <source>
        <dbReference type="SAM" id="Phobius"/>
    </source>
</evidence>
<dbReference type="Proteomes" id="UP001057753">
    <property type="component" value="Unassembled WGS sequence"/>
</dbReference>
<dbReference type="Gene3D" id="1.10.3730.20">
    <property type="match status" value="1"/>
</dbReference>
<keyword evidence="6 7" id="KW-0472">Membrane</keyword>
<feature type="domain" description="EamA" evidence="8">
    <location>
        <begin position="148"/>
        <end position="280"/>
    </location>
</feature>
<feature type="domain" description="EamA" evidence="8">
    <location>
        <begin position="2"/>
        <end position="131"/>
    </location>
</feature>
<dbReference type="SUPFAM" id="SSF103481">
    <property type="entry name" value="Multidrug resistance efflux transporter EmrE"/>
    <property type="match status" value="2"/>
</dbReference>
<feature type="transmembrane region" description="Helical" evidence="7">
    <location>
        <begin position="149"/>
        <end position="168"/>
    </location>
</feature>
<keyword evidence="3" id="KW-1003">Cell membrane</keyword>
<feature type="transmembrane region" description="Helical" evidence="7">
    <location>
        <begin position="117"/>
        <end position="137"/>
    </location>
</feature>
<feature type="transmembrane region" description="Helical" evidence="7">
    <location>
        <begin position="240"/>
        <end position="259"/>
    </location>
</feature>
<evidence type="ECO:0000256" key="2">
    <source>
        <dbReference type="ARBA" id="ARBA00007362"/>
    </source>
</evidence>
<keyword evidence="10" id="KW-1185">Reference proteome</keyword>
<dbReference type="InterPro" id="IPR050638">
    <property type="entry name" value="AA-Vitamin_Transporters"/>
</dbReference>
<dbReference type="EMBL" id="JABXYM010000001">
    <property type="protein sequence ID" value="MCR6096193.1"/>
    <property type="molecule type" value="Genomic_DNA"/>
</dbReference>
<dbReference type="PANTHER" id="PTHR32322:SF18">
    <property type="entry name" value="S-ADENOSYLMETHIONINE_S-ADENOSYLHOMOCYSTEINE TRANSPORTER"/>
    <property type="match status" value="1"/>
</dbReference>
<protein>
    <submittedName>
        <fullName evidence="9">EamA family transporter</fullName>
    </submittedName>
</protein>
<dbReference type="AlphaFoldDB" id="A0A9Q4B0M7"/>
<dbReference type="PANTHER" id="PTHR32322">
    <property type="entry name" value="INNER MEMBRANE TRANSPORTER"/>
    <property type="match status" value="1"/>
</dbReference>
<evidence type="ECO:0000256" key="5">
    <source>
        <dbReference type="ARBA" id="ARBA00022989"/>
    </source>
</evidence>
<feature type="transmembrane region" description="Helical" evidence="7">
    <location>
        <begin position="30"/>
        <end position="47"/>
    </location>
</feature>
<evidence type="ECO:0000256" key="1">
    <source>
        <dbReference type="ARBA" id="ARBA00004651"/>
    </source>
</evidence>
<comment type="similarity">
    <text evidence="2">Belongs to the EamA transporter family.</text>
</comment>
<dbReference type="InterPro" id="IPR037185">
    <property type="entry name" value="EmrE-like"/>
</dbReference>
<evidence type="ECO:0000313" key="9">
    <source>
        <dbReference type="EMBL" id="MCR6096193.1"/>
    </source>
</evidence>
<feature type="transmembrane region" description="Helical" evidence="7">
    <location>
        <begin position="86"/>
        <end position="108"/>
    </location>
</feature>
<dbReference type="InterPro" id="IPR000620">
    <property type="entry name" value="EamA_dom"/>
</dbReference>
<dbReference type="GO" id="GO:0005886">
    <property type="term" value="C:plasma membrane"/>
    <property type="evidence" value="ECO:0007669"/>
    <property type="project" value="UniProtKB-SubCell"/>
</dbReference>
<feature type="transmembrane region" description="Helical" evidence="7">
    <location>
        <begin position="175"/>
        <end position="195"/>
    </location>
</feature>
<evidence type="ECO:0000259" key="8">
    <source>
        <dbReference type="Pfam" id="PF00892"/>
    </source>
</evidence>
<sequence>MLACATSSWGSAFIAGNIATQDLDPGTVAFFRFFFATLLLVPLMLWLDKGGRRPKGKEWLMMGFLGLTGIALYNIAFFIATRDAPVVKSSLFIASNPILILLMSALFLNEKIKGRQVIGLILALSGASIIITEGQFSTLISDGFHQVDLVLLIAVICWALYSVVGKVALQTFSSLTCTTYAVGTGTIMLLPFAIVETSYTELQNTSLLSWGAIIHMSIIVSVISFVMYYQGIKMIGAAKASIFINLMPLSAVILAVVILDEAFTFVHFLGAFLVLTGVTIGSRSGSIGNKTTKTPVMADGR</sequence>
<feature type="transmembrane region" description="Helical" evidence="7">
    <location>
        <begin position="207"/>
        <end position="228"/>
    </location>
</feature>
<evidence type="ECO:0000256" key="6">
    <source>
        <dbReference type="ARBA" id="ARBA00023136"/>
    </source>
</evidence>
<feature type="transmembrane region" description="Helical" evidence="7">
    <location>
        <begin position="59"/>
        <end position="80"/>
    </location>
</feature>
<comment type="caution">
    <text evidence="9">The sequence shown here is derived from an EMBL/GenBank/DDBJ whole genome shotgun (WGS) entry which is preliminary data.</text>
</comment>
<evidence type="ECO:0000256" key="3">
    <source>
        <dbReference type="ARBA" id="ARBA00022475"/>
    </source>
</evidence>
<accession>A0A9Q4B0M7</accession>
<reference evidence="9" key="1">
    <citation type="submission" date="2020-06" db="EMBL/GenBank/DDBJ databases">
        <title>Insight into the genomes of haloalkaliphilic bacilli from Kenyan soda lakes.</title>
        <authorList>
            <person name="Mwirichia R."/>
            <person name="Villamizar G.C."/>
            <person name="Poehlein A."/>
            <person name="Mugweru J."/>
            <person name="Kipnyargis A."/>
            <person name="Kiplimo D."/>
            <person name="Orwa P."/>
            <person name="Daniel R."/>
        </authorList>
    </citation>
    <scope>NUCLEOTIDE SEQUENCE</scope>
    <source>
        <strain evidence="9">B1096_S55</strain>
    </source>
</reference>
<keyword evidence="4 7" id="KW-0812">Transmembrane</keyword>
<feature type="transmembrane region" description="Helical" evidence="7">
    <location>
        <begin position="265"/>
        <end position="282"/>
    </location>
</feature>
<comment type="subcellular location">
    <subcellularLocation>
        <location evidence="1">Cell membrane</location>
        <topology evidence="1">Multi-pass membrane protein</topology>
    </subcellularLocation>
</comment>
<dbReference type="Pfam" id="PF00892">
    <property type="entry name" value="EamA"/>
    <property type="match status" value="2"/>
</dbReference>
<gene>
    <name evidence="9" type="ORF">HXA33_06490</name>
</gene>
<evidence type="ECO:0000256" key="4">
    <source>
        <dbReference type="ARBA" id="ARBA00022692"/>
    </source>
</evidence>
<organism evidence="9 10">
    <name type="scientific">Salipaludibacillus agaradhaerens</name>
    <name type="common">Bacillus agaradhaerens</name>
    <dbReference type="NCBI Taxonomy" id="76935"/>
    <lineage>
        <taxon>Bacteria</taxon>
        <taxon>Bacillati</taxon>
        <taxon>Bacillota</taxon>
        <taxon>Bacilli</taxon>
        <taxon>Bacillales</taxon>
        <taxon>Bacillaceae</taxon>
    </lineage>
</organism>
<keyword evidence="5 7" id="KW-1133">Transmembrane helix</keyword>
<name>A0A9Q4B0M7_SALAG</name>
<evidence type="ECO:0000313" key="10">
    <source>
        <dbReference type="Proteomes" id="UP001057753"/>
    </source>
</evidence>
<proteinExistence type="inferred from homology"/>